<reference evidence="1 2" key="1">
    <citation type="journal article" date="2014" name="Int. J. Syst. Evol. Microbiol.">
        <title>Complete genome sequence of Corynebacterium casei LMG S-19264T (=DSM 44701T), isolated from a smear-ripened cheese.</title>
        <authorList>
            <consortium name="US DOE Joint Genome Institute (JGI-PGF)"/>
            <person name="Walter F."/>
            <person name="Albersmeier A."/>
            <person name="Kalinowski J."/>
            <person name="Ruckert C."/>
        </authorList>
    </citation>
    <scope>NUCLEOTIDE SEQUENCE [LARGE SCALE GENOMIC DNA]</scope>
    <source>
        <strain evidence="1 2">JCM 4677</strain>
    </source>
</reference>
<sequence length="64" mass="6767">MDLSQADFMRDNLHRLGPLRDALLVPNDVAVANLGAGDVGPPDVKAGTSARGLKWLQAALWTGL</sequence>
<evidence type="ECO:0000313" key="2">
    <source>
        <dbReference type="Proteomes" id="UP000516444"/>
    </source>
</evidence>
<proteinExistence type="predicted"/>
<protein>
    <submittedName>
        <fullName evidence="1">Uncharacterized protein</fullName>
    </submittedName>
</protein>
<accession>A0A7G1PHD8</accession>
<name>A0A7G1PHD8_9ACTN</name>
<organism evidence="1 2">
    <name type="scientific">Streptomyces aurantiacus</name>
    <dbReference type="NCBI Taxonomy" id="47760"/>
    <lineage>
        <taxon>Bacteria</taxon>
        <taxon>Bacillati</taxon>
        <taxon>Actinomycetota</taxon>
        <taxon>Actinomycetes</taxon>
        <taxon>Kitasatosporales</taxon>
        <taxon>Streptomycetaceae</taxon>
        <taxon>Streptomyces</taxon>
        <taxon>Streptomyces aurantiacus group</taxon>
    </lineage>
</organism>
<dbReference type="AlphaFoldDB" id="A0A7G1PHD8"/>
<keyword evidence="2" id="KW-1185">Reference proteome</keyword>
<dbReference type="EMBL" id="AP023440">
    <property type="protein sequence ID" value="BCL33430.1"/>
    <property type="molecule type" value="Genomic_DNA"/>
</dbReference>
<evidence type="ECO:0000313" key="1">
    <source>
        <dbReference type="EMBL" id="BCL33430.1"/>
    </source>
</evidence>
<dbReference type="KEGG" id="sgm:GCM10017557_82890"/>
<gene>
    <name evidence="1" type="ORF">GCM10017557_82890</name>
</gene>
<dbReference type="Proteomes" id="UP000516444">
    <property type="component" value="Chromosome"/>
</dbReference>